<dbReference type="AlphaFoldDB" id="A0A7S8C585"/>
<keyword evidence="3 4" id="KW-0378">Hydrolase</keyword>
<dbReference type="PROSITE" id="PS00893">
    <property type="entry name" value="NUDIX_BOX"/>
    <property type="match status" value="1"/>
</dbReference>
<proteinExistence type="inferred from homology"/>
<evidence type="ECO:0000256" key="1">
    <source>
        <dbReference type="ARBA" id="ARBA00001936"/>
    </source>
</evidence>
<dbReference type="Proteomes" id="UP000593594">
    <property type="component" value="Chromosome"/>
</dbReference>
<dbReference type="PANTHER" id="PTHR11839:SF22">
    <property type="entry name" value="NUDIX HYDROLASE 26, CHLOROPLASTIC"/>
    <property type="match status" value="1"/>
</dbReference>
<dbReference type="Gene3D" id="3.90.79.10">
    <property type="entry name" value="Nucleoside Triphosphate Pyrophosphohydrolase"/>
    <property type="match status" value="1"/>
</dbReference>
<feature type="domain" description="Nudix hydrolase" evidence="5">
    <location>
        <begin position="13"/>
        <end position="162"/>
    </location>
</feature>
<dbReference type="InterPro" id="IPR015797">
    <property type="entry name" value="NUDIX_hydrolase-like_dom_sf"/>
</dbReference>
<gene>
    <name evidence="4" type="primary">rppH</name>
    <name evidence="4" type="synonym">nudH</name>
    <name evidence="6" type="ORF">HW532_13670</name>
</gene>
<comment type="cofactor">
    <cofactor evidence="1">
        <name>Mn(2+)</name>
        <dbReference type="ChEBI" id="CHEBI:29035"/>
    </cofactor>
</comment>
<feature type="short sequence motif" description="Nudix box" evidence="4">
    <location>
        <begin position="52"/>
        <end position="73"/>
    </location>
</feature>
<dbReference type="RefSeq" id="WP_213161006.1">
    <property type="nucleotide sequence ID" value="NZ_CP058214.1"/>
</dbReference>
<dbReference type="EMBL" id="CP058214">
    <property type="protein sequence ID" value="QPC43643.1"/>
    <property type="molecule type" value="Genomic_DNA"/>
</dbReference>
<dbReference type="InterPro" id="IPR020476">
    <property type="entry name" value="Nudix_hydrolase"/>
</dbReference>
<evidence type="ECO:0000256" key="3">
    <source>
        <dbReference type="ARBA" id="ARBA00022801"/>
    </source>
</evidence>
<reference evidence="6 7" key="1">
    <citation type="submission" date="2020-06" db="EMBL/GenBank/DDBJ databases">
        <title>Genome sequence of 2 isolates from Red Sea Mangroves.</title>
        <authorList>
            <person name="Sefrji F."/>
            <person name="Michoud G."/>
            <person name="Merlino G."/>
            <person name="Daffonchio D."/>
        </authorList>
    </citation>
    <scope>NUCLEOTIDE SEQUENCE [LARGE SCALE GENOMIC DNA]</scope>
    <source>
        <strain evidence="6 7">R1DC25</strain>
    </source>
</reference>
<dbReference type="PRINTS" id="PR00502">
    <property type="entry name" value="NUDIXFAMILY"/>
</dbReference>
<dbReference type="EC" id="3.6.1.-" evidence="4"/>
<evidence type="ECO:0000313" key="6">
    <source>
        <dbReference type="EMBL" id="QPC43643.1"/>
    </source>
</evidence>
<sequence length="178" mass="20503">MVPLDDEDIALMPYRPCVGIMLVNAQGKVWLGRRVPKWEKDGGENLWQMPQGGIDKGEEPREAAFREMKEEIGTDRASILAETEGWLTYDLPREAIGQALHGKFRGQKQKWFLMRYEGCDDEFHLEPDDHEVEFDAWDWVEIDRLPDLVVPFKRKVYEELVTAFRPVVAELAAGRAAS</sequence>
<dbReference type="CDD" id="cd03671">
    <property type="entry name" value="NUDIX_Ap4A_hydrolase_plant_like"/>
    <property type="match status" value="1"/>
</dbReference>
<dbReference type="HAMAP" id="MF_00298">
    <property type="entry name" value="Nudix_RppH"/>
    <property type="match status" value="1"/>
</dbReference>
<dbReference type="PROSITE" id="PS51462">
    <property type="entry name" value="NUDIX"/>
    <property type="match status" value="1"/>
</dbReference>
<dbReference type="SUPFAM" id="SSF55811">
    <property type="entry name" value="Nudix"/>
    <property type="match status" value="1"/>
</dbReference>
<dbReference type="PANTHER" id="PTHR11839">
    <property type="entry name" value="UDP/ADP-SUGAR PYROPHOSPHATASE"/>
    <property type="match status" value="1"/>
</dbReference>
<dbReference type="GO" id="GO:0019693">
    <property type="term" value="P:ribose phosphate metabolic process"/>
    <property type="evidence" value="ECO:0007669"/>
    <property type="project" value="TreeGrafter"/>
</dbReference>
<dbReference type="KEGG" id="kmn:HW532_13670"/>
<comment type="similarity">
    <text evidence="4">Belongs to the Nudix hydrolase family. RppH subfamily.</text>
</comment>
<evidence type="ECO:0000259" key="5">
    <source>
        <dbReference type="PROSITE" id="PS51462"/>
    </source>
</evidence>
<comment type="function">
    <text evidence="4">Accelerates the degradation of transcripts by removing pyrophosphate from the 5'-end of triphosphorylated RNA, leading to a more labile monophosphorylated state that can stimulate subsequent ribonuclease cleavage.</text>
</comment>
<evidence type="ECO:0000313" key="7">
    <source>
        <dbReference type="Proteomes" id="UP000593594"/>
    </source>
</evidence>
<dbReference type="InterPro" id="IPR000086">
    <property type="entry name" value="NUDIX_hydrolase_dom"/>
</dbReference>
<dbReference type="GO" id="GO:0034432">
    <property type="term" value="F:bis(5'-adenosyl)-pentaphosphatase activity"/>
    <property type="evidence" value="ECO:0007669"/>
    <property type="project" value="TreeGrafter"/>
</dbReference>
<comment type="cofactor">
    <cofactor evidence="2">
        <name>Mg(2+)</name>
        <dbReference type="ChEBI" id="CHEBI:18420"/>
    </cofactor>
</comment>
<dbReference type="NCBIfam" id="NF001938">
    <property type="entry name" value="PRK00714.1-5"/>
    <property type="match status" value="1"/>
</dbReference>
<dbReference type="GO" id="GO:0008893">
    <property type="term" value="F:guanosine-3',5'-bis(diphosphate) 3'-diphosphatase activity"/>
    <property type="evidence" value="ECO:0007669"/>
    <property type="project" value="TreeGrafter"/>
</dbReference>
<name>A0A7S8C585_9HYPH</name>
<accession>A0A7S8C585</accession>
<protein>
    <recommendedName>
        <fullName evidence="4">RNA pyrophosphohydrolase</fullName>
        <ecNumber evidence="4">3.6.1.-</ecNumber>
    </recommendedName>
    <alternativeName>
        <fullName evidence="4">(Di)nucleoside polyphosphate hydrolase</fullName>
    </alternativeName>
</protein>
<organism evidence="6 7">
    <name type="scientific">Kaustia mangrovi</name>
    <dbReference type="NCBI Taxonomy" id="2593653"/>
    <lineage>
        <taxon>Bacteria</taxon>
        <taxon>Pseudomonadati</taxon>
        <taxon>Pseudomonadota</taxon>
        <taxon>Alphaproteobacteria</taxon>
        <taxon>Hyphomicrobiales</taxon>
        <taxon>Parvibaculaceae</taxon>
        <taxon>Kaustia</taxon>
    </lineage>
</organism>
<evidence type="ECO:0000256" key="2">
    <source>
        <dbReference type="ARBA" id="ARBA00001946"/>
    </source>
</evidence>
<dbReference type="InterPro" id="IPR020084">
    <property type="entry name" value="NUDIX_hydrolase_CS"/>
</dbReference>
<dbReference type="GO" id="GO:0006753">
    <property type="term" value="P:nucleoside phosphate metabolic process"/>
    <property type="evidence" value="ECO:0007669"/>
    <property type="project" value="TreeGrafter"/>
</dbReference>
<comment type="cofactor">
    <cofactor evidence="4">
        <name>a divalent metal cation</name>
        <dbReference type="ChEBI" id="CHEBI:60240"/>
    </cofactor>
</comment>
<dbReference type="InterPro" id="IPR022927">
    <property type="entry name" value="RppH"/>
</dbReference>
<dbReference type="Pfam" id="PF00293">
    <property type="entry name" value="NUDIX"/>
    <property type="match status" value="1"/>
</dbReference>
<keyword evidence="7" id="KW-1185">Reference proteome</keyword>
<evidence type="ECO:0000256" key="4">
    <source>
        <dbReference type="HAMAP-Rule" id="MF_00298"/>
    </source>
</evidence>